<keyword evidence="2" id="KW-0812">Transmembrane</keyword>
<reference evidence="3" key="1">
    <citation type="submission" date="2022-12" db="EMBL/GenBank/DDBJ databases">
        <authorList>
            <person name="Petersen C."/>
        </authorList>
    </citation>
    <scope>NUCLEOTIDE SEQUENCE</scope>
    <source>
        <strain evidence="3">IBT 17660</strain>
    </source>
</reference>
<proteinExistence type="predicted"/>
<keyword evidence="2" id="KW-1133">Transmembrane helix</keyword>
<feature type="compositionally biased region" description="Basic and acidic residues" evidence="1">
    <location>
        <begin position="69"/>
        <end position="81"/>
    </location>
</feature>
<feature type="region of interest" description="Disordered" evidence="1">
    <location>
        <begin position="40"/>
        <end position="90"/>
    </location>
</feature>
<accession>A0A9X0BQN6</accession>
<name>A0A9X0BQN6_9EURO</name>
<sequence>MPSLPIWAQALLGVFSAVASICGIIVSVYKGRKWLKERTGRRAARRGVSEGADNAHELADQDADGGSIRLDKPDLSHRDTDDYSSAPYEG</sequence>
<evidence type="ECO:0000313" key="3">
    <source>
        <dbReference type="EMBL" id="KAJ5479063.1"/>
    </source>
</evidence>
<dbReference type="EMBL" id="JAPWDO010000003">
    <property type="protein sequence ID" value="KAJ5479063.1"/>
    <property type="molecule type" value="Genomic_DNA"/>
</dbReference>
<dbReference type="Proteomes" id="UP001147760">
    <property type="component" value="Unassembled WGS sequence"/>
</dbReference>
<reference evidence="3" key="2">
    <citation type="journal article" date="2023" name="IMA Fungus">
        <title>Comparative genomic study of the Penicillium genus elucidates a diverse pangenome and 15 lateral gene transfer events.</title>
        <authorList>
            <person name="Petersen C."/>
            <person name="Sorensen T."/>
            <person name="Nielsen M.R."/>
            <person name="Sondergaard T.E."/>
            <person name="Sorensen J.L."/>
            <person name="Fitzpatrick D.A."/>
            <person name="Frisvad J.C."/>
            <person name="Nielsen K.L."/>
        </authorList>
    </citation>
    <scope>NUCLEOTIDE SEQUENCE</scope>
    <source>
        <strain evidence="3">IBT 17660</strain>
    </source>
</reference>
<evidence type="ECO:0000313" key="4">
    <source>
        <dbReference type="Proteomes" id="UP001147760"/>
    </source>
</evidence>
<protein>
    <submittedName>
        <fullName evidence="3">Uncharacterized protein</fullName>
    </submittedName>
</protein>
<evidence type="ECO:0000256" key="1">
    <source>
        <dbReference type="SAM" id="MobiDB-lite"/>
    </source>
</evidence>
<keyword evidence="4" id="KW-1185">Reference proteome</keyword>
<feature type="transmembrane region" description="Helical" evidence="2">
    <location>
        <begin position="6"/>
        <end position="29"/>
    </location>
</feature>
<keyword evidence="2" id="KW-0472">Membrane</keyword>
<organism evidence="3 4">
    <name type="scientific">Penicillium desertorum</name>
    <dbReference type="NCBI Taxonomy" id="1303715"/>
    <lineage>
        <taxon>Eukaryota</taxon>
        <taxon>Fungi</taxon>
        <taxon>Dikarya</taxon>
        <taxon>Ascomycota</taxon>
        <taxon>Pezizomycotina</taxon>
        <taxon>Eurotiomycetes</taxon>
        <taxon>Eurotiomycetidae</taxon>
        <taxon>Eurotiales</taxon>
        <taxon>Aspergillaceae</taxon>
        <taxon>Penicillium</taxon>
    </lineage>
</organism>
<evidence type="ECO:0000256" key="2">
    <source>
        <dbReference type="SAM" id="Phobius"/>
    </source>
</evidence>
<comment type="caution">
    <text evidence="3">The sequence shown here is derived from an EMBL/GenBank/DDBJ whole genome shotgun (WGS) entry which is preliminary data.</text>
</comment>
<gene>
    <name evidence="3" type="ORF">N7530_004572</name>
</gene>
<dbReference type="AlphaFoldDB" id="A0A9X0BQN6"/>